<dbReference type="Proteomes" id="UP000664859">
    <property type="component" value="Unassembled WGS sequence"/>
</dbReference>
<evidence type="ECO:0000256" key="1">
    <source>
        <dbReference type="ARBA" id="ARBA00022737"/>
    </source>
</evidence>
<dbReference type="PROSITE" id="PS51375">
    <property type="entry name" value="PPR"/>
    <property type="match status" value="3"/>
</dbReference>
<dbReference type="InterPro" id="IPR033443">
    <property type="entry name" value="PROP1-like_PPR_dom"/>
</dbReference>
<feature type="repeat" description="PPR" evidence="2">
    <location>
        <begin position="91"/>
        <end position="125"/>
    </location>
</feature>
<dbReference type="InterPro" id="IPR011990">
    <property type="entry name" value="TPR-like_helical_dom_sf"/>
</dbReference>
<dbReference type="AlphaFoldDB" id="A0A835YWP6"/>
<comment type="caution">
    <text evidence="4">The sequence shown here is derived from an EMBL/GenBank/DDBJ whole genome shotgun (WGS) entry which is preliminary data.</text>
</comment>
<accession>A0A835YWP6</accession>
<name>A0A835YWP6_9STRA</name>
<evidence type="ECO:0000259" key="3">
    <source>
        <dbReference type="Pfam" id="PF17177"/>
    </source>
</evidence>
<dbReference type="Gene3D" id="1.25.40.10">
    <property type="entry name" value="Tetratricopeptide repeat domain"/>
    <property type="match status" value="2"/>
</dbReference>
<dbReference type="InterPro" id="IPR002885">
    <property type="entry name" value="PPR_rpt"/>
</dbReference>
<feature type="repeat" description="PPR" evidence="2">
    <location>
        <begin position="56"/>
        <end position="90"/>
    </location>
</feature>
<dbReference type="PANTHER" id="PTHR47447:SF17">
    <property type="entry name" value="OS12G0638900 PROTEIN"/>
    <property type="match status" value="1"/>
</dbReference>
<dbReference type="NCBIfam" id="TIGR00756">
    <property type="entry name" value="PPR"/>
    <property type="match status" value="3"/>
</dbReference>
<feature type="repeat" description="PPR" evidence="2">
    <location>
        <begin position="161"/>
        <end position="195"/>
    </location>
</feature>
<evidence type="ECO:0000313" key="4">
    <source>
        <dbReference type="EMBL" id="KAG5182841.1"/>
    </source>
</evidence>
<sequence length="241" mass="26473">MLERGIIPGPVDFLQLLGACSRNLRKLRAAGDTRGGSAQAMELLQLMEQPGVEKPDFKHYSAAINVCGKAGDWTSAVHIFEQMQLQGVHANISCWTALLDALGRAKKVDQMLATYREMLASGQEPDTVAFGTLLAHAGAAGESGIAEDIRREMQRLKIAPNTWTYCALTNCYAVTGEPEKAEAVLAEMRQSTMTKPSAIAYNRYVPSTCSCLRLLWDCLGGDVCFDCRTAWQWILQPTAKW</sequence>
<evidence type="ECO:0000313" key="5">
    <source>
        <dbReference type="Proteomes" id="UP000664859"/>
    </source>
</evidence>
<feature type="domain" description="PROP1-like PPR" evidence="3">
    <location>
        <begin position="58"/>
        <end position="191"/>
    </location>
</feature>
<dbReference type="EMBL" id="JAFCMP010000223">
    <property type="protein sequence ID" value="KAG5182841.1"/>
    <property type="molecule type" value="Genomic_DNA"/>
</dbReference>
<dbReference type="OrthoDB" id="185373at2759"/>
<organism evidence="4 5">
    <name type="scientific">Tribonema minus</name>
    <dbReference type="NCBI Taxonomy" id="303371"/>
    <lineage>
        <taxon>Eukaryota</taxon>
        <taxon>Sar</taxon>
        <taxon>Stramenopiles</taxon>
        <taxon>Ochrophyta</taxon>
        <taxon>PX clade</taxon>
        <taxon>Xanthophyceae</taxon>
        <taxon>Tribonematales</taxon>
        <taxon>Tribonemataceae</taxon>
        <taxon>Tribonema</taxon>
    </lineage>
</organism>
<evidence type="ECO:0000256" key="2">
    <source>
        <dbReference type="PROSITE-ProRule" id="PRU00708"/>
    </source>
</evidence>
<proteinExistence type="predicted"/>
<dbReference type="PANTHER" id="PTHR47447">
    <property type="entry name" value="OS03G0856100 PROTEIN"/>
    <property type="match status" value="1"/>
</dbReference>
<protein>
    <recommendedName>
        <fullName evidence="3">PROP1-like PPR domain-containing protein</fullName>
    </recommendedName>
</protein>
<gene>
    <name evidence="4" type="ORF">JKP88DRAFT_157272</name>
</gene>
<keyword evidence="5" id="KW-1185">Reference proteome</keyword>
<keyword evidence="1" id="KW-0677">Repeat</keyword>
<dbReference type="Pfam" id="PF17177">
    <property type="entry name" value="PPR_long"/>
    <property type="match status" value="1"/>
</dbReference>
<reference evidence="4" key="1">
    <citation type="submission" date="2021-02" db="EMBL/GenBank/DDBJ databases">
        <title>First Annotated Genome of the Yellow-green Alga Tribonema minus.</title>
        <authorList>
            <person name="Mahan K.M."/>
        </authorList>
    </citation>
    <scope>NUCLEOTIDE SEQUENCE</scope>
    <source>
        <strain evidence="4">UTEX B ZZ1240</strain>
    </source>
</reference>